<name>A0A9P6DCP0_PLEER</name>
<reference evidence="2" key="1">
    <citation type="submission" date="2020-11" db="EMBL/GenBank/DDBJ databases">
        <authorList>
            <consortium name="DOE Joint Genome Institute"/>
            <person name="Ahrendt S."/>
            <person name="Riley R."/>
            <person name="Andreopoulos W."/>
            <person name="Labutti K."/>
            <person name="Pangilinan J."/>
            <person name="Ruiz-Duenas F.J."/>
            <person name="Barrasa J.M."/>
            <person name="Sanchez-Garcia M."/>
            <person name="Camarero S."/>
            <person name="Miyauchi S."/>
            <person name="Serrano A."/>
            <person name="Linde D."/>
            <person name="Babiker R."/>
            <person name="Drula E."/>
            <person name="Ayuso-Fernandez I."/>
            <person name="Pacheco R."/>
            <person name="Padilla G."/>
            <person name="Ferreira P."/>
            <person name="Barriuso J."/>
            <person name="Kellner H."/>
            <person name="Castanera R."/>
            <person name="Alfaro M."/>
            <person name="Ramirez L."/>
            <person name="Pisabarro A.G."/>
            <person name="Kuo A."/>
            <person name="Tritt A."/>
            <person name="Lipzen A."/>
            <person name="He G."/>
            <person name="Yan M."/>
            <person name="Ng V."/>
            <person name="Cullen D."/>
            <person name="Martin F."/>
            <person name="Rosso M.-N."/>
            <person name="Henrissat B."/>
            <person name="Hibbett D."/>
            <person name="Martinez A.T."/>
            <person name="Grigoriev I.V."/>
        </authorList>
    </citation>
    <scope>NUCLEOTIDE SEQUENCE</scope>
    <source>
        <strain evidence="2">ATCC 90797</strain>
    </source>
</reference>
<evidence type="ECO:0000313" key="2">
    <source>
        <dbReference type="EMBL" id="KAF9491964.1"/>
    </source>
</evidence>
<dbReference type="EMBL" id="MU154609">
    <property type="protein sequence ID" value="KAF9491964.1"/>
    <property type="molecule type" value="Genomic_DNA"/>
</dbReference>
<proteinExistence type="predicted"/>
<evidence type="ECO:0000256" key="1">
    <source>
        <dbReference type="SAM" id="MobiDB-lite"/>
    </source>
</evidence>
<comment type="caution">
    <text evidence="2">The sequence shown here is derived from an EMBL/GenBank/DDBJ whole genome shotgun (WGS) entry which is preliminary data.</text>
</comment>
<dbReference type="OrthoDB" id="3042688at2759"/>
<organism evidence="2 3">
    <name type="scientific">Pleurotus eryngii</name>
    <name type="common">Boletus of the steppes</name>
    <dbReference type="NCBI Taxonomy" id="5323"/>
    <lineage>
        <taxon>Eukaryota</taxon>
        <taxon>Fungi</taxon>
        <taxon>Dikarya</taxon>
        <taxon>Basidiomycota</taxon>
        <taxon>Agaricomycotina</taxon>
        <taxon>Agaricomycetes</taxon>
        <taxon>Agaricomycetidae</taxon>
        <taxon>Agaricales</taxon>
        <taxon>Pleurotineae</taxon>
        <taxon>Pleurotaceae</taxon>
        <taxon>Pleurotus</taxon>
    </lineage>
</organism>
<accession>A0A9P6DCP0</accession>
<keyword evidence="3" id="KW-1185">Reference proteome</keyword>
<feature type="region of interest" description="Disordered" evidence="1">
    <location>
        <begin position="269"/>
        <end position="304"/>
    </location>
</feature>
<evidence type="ECO:0000313" key="3">
    <source>
        <dbReference type="Proteomes" id="UP000807025"/>
    </source>
</evidence>
<gene>
    <name evidence="2" type="ORF">BDN71DRAFT_1576609</name>
</gene>
<dbReference type="Proteomes" id="UP000807025">
    <property type="component" value="Unassembled WGS sequence"/>
</dbReference>
<dbReference type="AlphaFoldDB" id="A0A9P6DCP0"/>
<protein>
    <submittedName>
        <fullName evidence="2">Uncharacterized protein</fullName>
    </submittedName>
</protein>
<feature type="compositionally biased region" description="Basic and acidic residues" evidence="1">
    <location>
        <begin position="276"/>
        <end position="285"/>
    </location>
</feature>
<sequence>MRGLYTKITTQFIDKYGYDLPHDEDASDTPPIIVNLASLPYDEQETEQERRDEIYDSLRLKIGNWLRHKYKRKQTDQDMVSKLLNTMSRLAAVRPRHRNAMNIYWAENYASSIKKLFDAHWKKVKNTVPTELRMSMCADFVRAKYEDETEEFRKALEVRANTEYTQALDKYNKRDALNGSPEAYAHAWNEAENFLPVFVDAVAKKFGMSVSLLLVGPLAAEEGNIAMRSVHSHNVGAMTWLMWPKYDNSGFTSTQESLIQYGEAVFSSSNQSTLAPEERRRRLGLDDEPNATDPMQLMDGPYQPSNEPDPDTFTLTDNRGIDAEQTFASGFFNMGAMQAHMPKTGFTGLMDGDWTQDMQFWNNAPNVFDPEVQAGLPLFNTSPLAHDASSGRLPCAFATSGSRYAHDASSGRLPCAFATSGSRNAHDASSGRLPCAFAASGSSRYANKPTSTDWGGCHCHCRSPTCRYPIRLYDANSAALLRALWSDSLRRHYNATAIALINPFPWGRIHSNHNVTIITSQWIPPSPAAARLVIGAADSER</sequence>